<accession>A0A934QE73</accession>
<gene>
    <name evidence="1" type="ORF">JD292_06050</name>
</gene>
<dbReference type="Pfam" id="PF08310">
    <property type="entry name" value="LGFP"/>
    <property type="match status" value="4"/>
</dbReference>
<evidence type="ECO:0000313" key="2">
    <source>
        <dbReference type="Proteomes" id="UP000618733"/>
    </source>
</evidence>
<reference evidence="1" key="1">
    <citation type="submission" date="2020-12" db="EMBL/GenBank/DDBJ databases">
        <title>Leucobacter sp. CAS2, isolated from Chromium sludge.</title>
        <authorList>
            <person name="Xu Z."/>
        </authorList>
    </citation>
    <scope>NUCLEOTIDE SEQUENCE</scope>
    <source>
        <strain evidence="1">CSA2</strain>
    </source>
</reference>
<proteinExistence type="predicted"/>
<organism evidence="1 2">
    <name type="scientific">Leucobacter edaphi</name>
    <dbReference type="NCBI Taxonomy" id="2796472"/>
    <lineage>
        <taxon>Bacteria</taxon>
        <taxon>Bacillati</taxon>
        <taxon>Actinomycetota</taxon>
        <taxon>Actinomycetes</taxon>
        <taxon>Micrococcales</taxon>
        <taxon>Microbacteriaceae</taxon>
        <taxon>Leucobacter</taxon>
    </lineage>
</organism>
<name>A0A934QE73_9MICO</name>
<keyword evidence="2" id="KW-1185">Reference proteome</keyword>
<dbReference type="EMBL" id="JAEHOI010000005">
    <property type="protein sequence ID" value="MBK0421632.1"/>
    <property type="molecule type" value="Genomic_DNA"/>
</dbReference>
<dbReference type="InterPro" id="IPR013207">
    <property type="entry name" value="LGFP"/>
</dbReference>
<dbReference type="RefSeq" id="WP_200131840.1">
    <property type="nucleotide sequence ID" value="NZ_JAEHOI010000005.1"/>
</dbReference>
<comment type="caution">
    <text evidence="1">The sequence shown here is derived from an EMBL/GenBank/DDBJ whole genome shotgun (WGS) entry which is preliminary data.</text>
</comment>
<dbReference type="Proteomes" id="UP000618733">
    <property type="component" value="Unassembled WGS sequence"/>
</dbReference>
<dbReference type="AlphaFoldDB" id="A0A934QE73"/>
<evidence type="ECO:0008006" key="3">
    <source>
        <dbReference type="Google" id="ProtNLM"/>
    </source>
</evidence>
<evidence type="ECO:0000313" key="1">
    <source>
        <dbReference type="EMBL" id="MBK0421632.1"/>
    </source>
</evidence>
<protein>
    <recommendedName>
        <fullName evidence="3">LGFP repeat-containing protein</fullName>
    </recommendedName>
</protein>
<sequence length="669" mass="69914">MGKRGRSLLWVLTLALVAISSVGIALLSAPAAEAEAADNPSAGFNAGRIIDDSQFYDGNAMTATEIQNFLNQRVPRCTIGDPGRTAGMVWGNTRIAAQCLKNFRANTPSRAANAYCAAYAGASNESAAAILAKVSRACGISPRTLLVMLEKEQSLVTDTWPTVRQFDVAMGYACPDSGPNNSANCDPSQTGFVSQIYRAAWQLKVYKARINDYNYQPFKTNRIQWHPNAGCGTSNVYLENWATASLYIYTPYRPNQAALNAGWGTGDACSSYGNRNFYNFWTTWFGSPSGIPVNGAIKQVWDQFGGVNGSFGAPKAEAKYVAANGGGYVQEFTGGVILAENRTGKGAGLGNGPLLTAYREAGFVQGSWAWPVGNASCGLVGGGCTMPFQNGTVAYSAATGAKLIAKELVAEWNRAGGASGSYGYPTASAETVPGVGLVQQFQKTMLAWTPSGGARVFGAAYAQAWRDLGGVKAGIGLPVAGSVAVPQNGGGETLEFSRGTMYLSKAGIYGMESGAFREGYLKAGGPAGSWGWPAGKAACGLPGGGCYMPFQHGIGMWSSDTGMVLVSQASFDMWKVVNGSIGYPTKTPSKLSANGGGEVQEFTRGTVWSSPLGSYAMENGPFREGYVKTGGAAGPLGWPAGKASCSGSTCTMKFQKGIGEIKGGVFSIR</sequence>